<protein>
    <submittedName>
        <fullName evidence="8">Starch-binding associating with outer membrane</fullName>
    </submittedName>
</protein>
<evidence type="ECO:0000256" key="1">
    <source>
        <dbReference type="ARBA" id="ARBA00004442"/>
    </source>
</evidence>
<evidence type="ECO:0000256" key="2">
    <source>
        <dbReference type="ARBA" id="ARBA00006275"/>
    </source>
</evidence>
<sequence length="622" mass="72113">MKKIIILLVSLAGFNSCNYLDIVPDNVATLENAFTMRNTAERFLFTCYSYLPNEGGIPSSPSLIGHEIWPLYTYTSNTTAYVRGEQNIVAPVLNWWDGLNGGIDMYQAIRDCNIFIDNIYSVPDMTMEEKQRWEAEVKFLKAYYHFLLMRMYGPIPIIRENLPIDAGLDEVRVSREPVDVGFNYIVQLLDEAIPHLPLIITDEGMELGRITRPIAMSIKAQVLVTAASPLFNGNSDYSTYIDKINGALFNPEFDNEKWRLAMEAAKAAIDICHEADLKLYKFQPGAGQRLSDTTVTQMSIRNVVAERWNSEIIWTWTGATATQTALTPRTWDPERSHDGMQGRYGPPLSFVSLFYTDNGVPIEEDKEWDYNGRFDLKVAGEADKYNIKQGYTTAKFHFNRENRFYASTGFDGGIWYGQGKFDDNDTWHLEGKEGQYTARQISNRYSPTGYWPKKLINYLNVIGVSSYSVVAYYWPNMRLADLYLLYAEAANEYLGPNDETFKYLDLVRERAGLPAVEDAWTMYSRNPTKIETKEGLREIIHRERRIELAYESKSLWDLLRWKKAQEELSKPVTGWDLFQPEAEYYYRETFIFERGFRQRDYFQPIREYNIVRNRNLLQSPGW</sequence>
<dbReference type="Proteomes" id="UP000199577">
    <property type="component" value="Unassembled WGS sequence"/>
</dbReference>
<keyword evidence="9" id="KW-1185">Reference proteome</keyword>
<dbReference type="InterPro" id="IPR012944">
    <property type="entry name" value="SusD_RagB_dom"/>
</dbReference>
<feature type="domain" description="SusD-like N-terminal" evidence="7">
    <location>
        <begin position="103"/>
        <end position="200"/>
    </location>
</feature>
<dbReference type="Pfam" id="PF14322">
    <property type="entry name" value="SusD-like_3"/>
    <property type="match status" value="1"/>
</dbReference>
<dbReference type="InterPro" id="IPR011990">
    <property type="entry name" value="TPR-like_helical_dom_sf"/>
</dbReference>
<evidence type="ECO:0000256" key="4">
    <source>
        <dbReference type="ARBA" id="ARBA00023136"/>
    </source>
</evidence>
<dbReference type="Gene3D" id="1.25.40.390">
    <property type="match status" value="1"/>
</dbReference>
<accession>A0A1I1KA82</accession>
<evidence type="ECO:0000313" key="9">
    <source>
        <dbReference type="Proteomes" id="UP000199577"/>
    </source>
</evidence>
<name>A0A1I1KA82_9SPHI</name>
<evidence type="ECO:0000256" key="3">
    <source>
        <dbReference type="ARBA" id="ARBA00022729"/>
    </source>
</evidence>
<comment type="similarity">
    <text evidence="2">Belongs to the SusD family.</text>
</comment>
<keyword evidence="5" id="KW-0998">Cell outer membrane</keyword>
<evidence type="ECO:0000259" key="6">
    <source>
        <dbReference type="Pfam" id="PF07980"/>
    </source>
</evidence>
<dbReference type="Pfam" id="PF07980">
    <property type="entry name" value="SusD_RagB"/>
    <property type="match status" value="1"/>
</dbReference>
<dbReference type="RefSeq" id="WP_090974264.1">
    <property type="nucleotide sequence ID" value="NZ_FOLL01000014.1"/>
</dbReference>
<dbReference type="SUPFAM" id="SSF48452">
    <property type="entry name" value="TPR-like"/>
    <property type="match status" value="1"/>
</dbReference>
<reference evidence="8 9" key="1">
    <citation type="submission" date="2016-10" db="EMBL/GenBank/DDBJ databases">
        <authorList>
            <person name="de Groot N.N."/>
        </authorList>
    </citation>
    <scope>NUCLEOTIDE SEQUENCE [LARGE SCALE GENOMIC DNA]</scope>
    <source>
        <strain evidence="8 9">DSM 22900</strain>
    </source>
</reference>
<organism evidence="8 9">
    <name type="scientific">Parapedobacter composti</name>
    <dbReference type="NCBI Taxonomy" id="623281"/>
    <lineage>
        <taxon>Bacteria</taxon>
        <taxon>Pseudomonadati</taxon>
        <taxon>Bacteroidota</taxon>
        <taxon>Sphingobacteriia</taxon>
        <taxon>Sphingobacteriales</taxon>
        <taxon>Sphingobacteriaceae</taxon>
        <taxon>Parapedobacter</taxon>
    </lineage>
</organism>
<keyword evidence="4" id="KW-0472">Membrane</keyword>
<evidence type="ECO:0000256" key="5">
    <source>
        <dbReference type="ARBA" id="ARBA00023237"/>
    </source>
</evidence>
<dbReference type="InterPro" id="IPR033985">
    <property type="entry name" value="SusD-like_N"/>
</dbReference>
<dbReference type="OrthoDB" id="608091at2"/>
<dbReference type="GO" id="GO:0009279">
    <property type="term" value="C:cell outer membrane"/>
    <property type="evidence" value="ECO:0007669"/>
    <property type="project" value="UniProtKB-SubCell"/>
</dbReference>
<keyword evidence="3" id="KW-0732">Signal</keyword>
<evidence type="ECO:0000313" key="8">
    <source>
        <dbReference type="EMBL" id="SFC55003.1"/>
    </source>
</evidence>
<dbReference type="AlphaFoldDB" id="A0A1I1KA82"/>
<comment type="subcellular location">
    <subcellularLocation>
        <location evidence="1">Cell outer membrane</location>
    </subcellularLocation>
</comment>
<gene>
    <name evidence="8" type="ORF">SAMN05421747_11454</name>
</gene>
<evidence type="ECO:0000259" key="7">
    <source>
        <dbReference type="Pfam" id="PF14322"/>
    </source>
</evidence>
<dbReference type="STRING" id="623281.SAMN05421747_11454"/>
<proteinExistence type="inferred from homology"/>
<feature type="domain" description="RagB/SusD" evidence="6">
    <location>
        <begin position="311"/>
        <end position="622"/>
    </location>
</feature>
<dbReference type="EMBL" id="FOLL01000014">
    <property type="protein sequence ID" value="SFC55003.1"/>
    <property type="molecule type" value="Genomic_DNA"/>
</dbReference>